<comment type="caution">
    <text evidence="1">The sequence shown here is derived from an EMBL/GenBank/DDBJ whole genome shotgun (WGS) entry which is preliminary data.</text>
</comment>
<keyword evidence="2" id="KW-1185">Reference proteome</keyword>
<dbReference type="EMBL" id="BAAAUX010000031">
    <property type="protein sequence ID" value="GAA2816955.1"/>
    <property type="molecule type" value="Genomic_DNA"/>
</dbReference>
<reference evidence="1 2" key="1">
    <citation type="journal article" date="2019" name="Int. J. Syst. Evol. Microbiol.">
        <title>The Global Catalogue of Microorganisms (GCM) 10K type strain sequencing project: providing services to taxonomists for standard genome sequencing and annotation.</title>
        <authorList>
            <consortium name="The Broad Institute Genomics Platform"/>
            <consortium name="The Broad Institute Genome Sequencing Center for Infectious Disease"/>
            <person name="Wu L."/>
            <person name="Ma J."/>
        </authorList>
    </citation>
    <scope>NUCLEOTIDE SEQUENCE [LARGE SCALE GENOMIC DNA]</scope>
    <source>
        <strain evidence="1 2">JCM 9383</strain>
    </source>
</reference>
<dbReference type="SUPFAM" id="SSF160424">
    <property type="entry name" value="BH3703-like"/>
    <property type="match status" value="1"/>
</dbReference>
<sequence>MLDLAPEQGWRRIDLLSKMTVPVQELSLTVVMDDGSSPEVAPPDDLNVILAKLRMLLHTPERGAWFSARITINAPATIDFHYNYDFEPRWNPPIDPACYVEDLEMFPRDRHTTPEWLLDRIAEAGKEPH</sequence>
<evidence type="ECO:0000313" key="2">
    <source>
        <dbReference type="Proteomes" id="UP001500979"/>
    </source>
</evidence>
<protein>
    <submittedName>
        <fullName evidence="1">Uncharacterized protein</fullName>
    </submittedName>
</protein>
<accession>A0ABN3VLH2</accession>
<gene>
    <name evidence="1" type="ORF">GCM10010470_60460</name>
</gene>
<dbReference type="InterPro" id="IPR036170">
    <property type="entry name" value="YezG-like_sf"/>
</dbReference>
<organism evidence="1 2">
    <name type="scientific">Saccharopolyspora taberi</name>
    <dbReference type="NCBI Taxonomy" id="60895"/>
    <lineage>
        <taxon>Bacteria</taxon>
        <taxon>Bacillati</taxon>
        <taxon>Actinomycetota</taxon>
        <taxon>Actinomycetes</taxon>
        <taxon>Pseudonocardiales</taxon>
        <taxon>Pseudonocardiaceae</taxon>
        <taxon>Saccharopolyspora</taxon>
    </lineage>
</organism>
<name>A0ABN3VLH2_9PSEU</name>
<evidence type="ECO:0000313" key="1">
    <source>
        <dbReference type="EMBL" id="GAA2816955.1"/>
    </source>
</evidence>
<proteinExistence type="predicted"/>
<dbReference type="Proteomes" id="UP001500979">
    <property type="component" value="Unassembled WGS sequence"/>
</dbReference>